<feature type="transmembrane region" description="Helical" evidence="1">
    <location>
        <begin position="33"/>
        <end position="58"/>
    </location>
</feature>
<evidence type="ECO:0000313" key="3">
    <source>
        <dbReference type="Proteomes" id="UP001255601"/>
    </source>
</evidence>
<reference evidence="2" key="1">
    <citation type="submission" date="2023-08" db="EMBL/GenBank/DDBJ databases">
        <title>Functional and genomic diversity of the sorghum phyllosphere microbiome.</title>
        <authorList>
            <person name="Shade A."/>
        </authorList>
    </citation>
    <scope>NUCLEOTIDE SEQUENCE</scope>
    <source>
        <strain evidence="2">SORGH_AS_0974</strain>
    </source>
</reference>
<dbReference type="AlphaFoldDB" id="A0AAJ2BB19"/>
<keyword evidence="1" id="KW-0472">Membrane</keyword>
<comment type="caution">
    <text evidence="2">The sequence shown here is derived from an EMBL/GenBank/DDBJ whole genome shotgun (WGS) entry which is preliminary data.</text>
</comment>
<dbReference type="EMBL" id="JAVIZC010000003">
    <property type="protein sequence ID" value="MDR6103050.1"/>
    <property type="molecule type" value="Genomic_DNA"/>
</dbReference>
<gene>
    <name evidence="2" type="ORF">QE369_003247</name>
</gene>
<proteinExistence type="predicted"/>
<organism evidence="2 3">
    <name type="scientific">Agrobacterium larrymoorei</name>
    <dbReference type="NCBI Taxonomy" id="160699"/>
    <lineage>
        <taxon>Bacteria</taxon>
        <taxon>Pseudomonadati</taxon>
        <taxon>Pseudomonadota</taxon>
        <taxon>Alphaproteobacteria</taxon>
        <taxon>Hyphomicrobiales</taxon>
        <taxon>Rhizobiaceae</taxon>
        <taxon>Rhizobium/Agrobacterium group</taxon>
        <taxon>Agrobacterium</taxon>
    </lineage>
</organism>
<keyword evidence="1" id="KW-1133">Transmembrane helix</keyword>
<keyword evidence="1" id="KW-0812">Transmembrane</keyword>
<evidence type="ECO:0000313" key="2">
    <source>
        <dbReference type="EMBL" id="MDR6103050.1"/>
    </source>
</evidence>
<protein>
    <submittedName>
        <fullName evidence="2">Uncharacterized protein</fullName>
    </submittedName>
</protein>
<sequence>MFSNPEHAALIPVCHQERRYCVNVKEVSIPCQWLHMVAFAGLFAYRLFLALLHIGVLLPRDDKVMDTVSIDNRGDFGLWAIERAKEIIAVEASALAIASRDGKEEEIRDAANALGAAISAALLEVYDGLVPEE</sequence>
<accession>A0AAJ2BB19</accession>
<name>A0AAJ2BB19_9HYPH</name>
<evidence type="ECO:0000256" key="1">
    <source>
        <dbReference type="SAM" id="Phobius"/>
    </source>
</evidence>
<dbReference type="Proteomes" id="UP001255601">
    <property type="component" value="Unassembled WGS sequence"/>
</dbReference>